<reference evidence="4 5" key="1">
    <citation type="submission" date="2023-03" db="EMBL/GenBank/DDBJ databases">
        <title>NovoSphingobium album sp. nov. isolated from polycyclic aromatic hydrocarbons- and heavy-metal polluted soil.</title>
        <authorList>
            <person name="Liu Z."/>
            <person name="Wang K."/>
        </authorList>
    </citation>
    <scope>NUCLEOTIDE SEQUENCE [LARGE SCALE GENOMIC DNA]</scope>
    <source>
        <strain evidence="4 5">H3SJ31-1</strain>
    </source>
</reference>
<keyword evidence="3" id="KW-0732">Signal</keyword>
<proteinExistence type="predicted"/>
<evidence type="ECO:0000256" key="2">
    <source>
        <dbReference type="SAM" id="Phobius"/>
    </source>
</evidence>
<evidence type="ECO:0000313" key="4">
    <source>
        <dbReference type="EMBL" id="MDE8650438.1"/>
    </source>
</evidence>
<feature type="compositionally biased region" description="Low complexity" evidence="1">
    <location>
        <begin position="76"/>
        <end position="89"/>
    </location>
</feature>
<feature type="compositionally biased region" description="Low complexity" evidence="1">
    <location>
        <begin position="179"/>
        <end position="196"/>
    </location>
</feature>
<sequence length="381" mass="38860">MRADRKITAHVARLALALGLAWPSALPAQDAGGVGSYQLPPAPGPTGAPVEGPVDPENPFRTRPGAAPSPTPAPTTAPTLAIPPATGAPASPPSTRPRPTASPPAPRATPTPTATANPAPASASAAPLPMPAPAPAPASEVPATQGRDALPWIAAGLAALVLATGGALAFRRRKKRGPARASEAAPPTPSAPAALADPRRRLPAAPAGSPAPDGAFALRLEPESLRLSLVYATLRYRLDLAGDGADGPLRVVADMIGAHASLDSRAQLAPDPQALDTRHEIPAPAAGETLALNGELRLPIEAIRPIRNGQSQFFVPLARFCVLGPEGHRATRVFTIGQPGARADEPLGPIRLDGPRLIQTLAAREIEAARRLALDPVRAAS</sequence>
<evidence type="ECO:0000313" key="5">
    <source>
        <dbReference type="Proteomes" id="UP001216253"/>
    </source>
</evidence>
<gene>
    <name evidence="4" type="ORF">PYV00_01740</name>
</gene>
<feature type="compositionally biased region" description="Low complexity" evidence="1">
    <location>
        <begin position="110"/>
        <end position="127"/>
    </location>
</feature>
<accession>A0ABT5WK65</accession>
<keyword evidence="2" id="KW-0812">Transmembrane</keyword>
<keyword evidence="5" id="KW-1185">Reference proteome</keyword>
<dbReference type="Proteomes" id="UP001216253">
    <property type="component" value="Unassembled WGS sequence"/>
</dbReference>
<feature type="signal peptide" evidence="3">
    <location>
        <begin position="1"/>
        <end position="28"/>
    </location>
</feature>
<evidence type="ECO:0008006" key="6">
    <source>
        <dbReference type="Google" id="ProtNLM"/>
    </source>
</evidence>
<keyword evidence="2" id="KW-0472">Membrane</keyword>
<feature type="chain" id="PRO_5046704766" description="LPXTG cell wall anchor domain-containing protein" evidence="3">
    <location>
        <begin position="29"/>
        <end position="381"/>
    </location>
</feature>
<evidence type="ECO:0000256" key="3">
    <source>
        <dbReference type="SAM" id="SignalP"/>
    </source>
</evidence>
<feature type="compositionally biased region" description="Pro residues" evidence="1">
    <location>
        <begin position="90"/>
        <end position="109"/>
    </location>
</feature>
<comment type="caution">
    <text evidence="4">The sequence shown here is derived from an EMBL/GenBank/DDBJ whole genome shotgun (WGS) entry which is preliminary data.</text>
</comment>
<organism evidence="4 5">
    <name type="scientific">Novosphingobium album</name>
    <name type="common">ex Liu et al. 2023</name>
    <dbReference type="NCBI Taxonomy" id="3031130"/>
    <lineage>
        <taxon>Bacteria</taxon>
        <taxon>Pseudomonadati</taxon>
        <taxon>Pseudomonadota</taxon>
        <taxon>Alphaproteobacteria</taxon>
        <taxon>Sphingomonadales</taxon>
        <taxon>Sphingomonadaceae</taxon>
        <taxon>Novosphingobium</taxon>
    </lineage>
</organism>
<feature type="transmembrane region" description="Helical" evidence="2">
    <location>
        <begin position="149"/>
        <end position="170"/>
    </location>
</feature>
<dbReference type="RefSeq" id="WP_275226519.1">
    <property type="nucleotide sequence ID" value="NZ_JARESE010000001.1"/>
</dbReference>
<name>A0ABT5WK65_9SPHN</name>
<feature type="region of interest" description="Disordered" evidence="1">
    <location>
        <begin position="173"/>
        <end position="209"/>
    </location>
</feature>
<protein>
    <recommendedName>
        <fullName evidence="6">LPXTG cell wall anchor domain-containing protein</fullName>
    </recommendedName>
</protein>
<feature type="region of interest" description="Disordered" evidence="1">
    <location>
        <begin position="26"/>
        <end position="143"/>
    </location>
</feature>
<dbReference type="EMBL" id="JARESE010000001">
    <property type="protein sequence ID" value="MDE8650438.1"/>
    <property type="molecule type" value="Genomic_DNA"/>
</dbReference>
<evidence type="ECO:0000256" key="1">
    <source>
        <dbReference type="SAM" id="MobiDB-lite"/>
    </source>
</evidence>
<keyword evidence="2" id="KW-1133">Transmembrane helix</keyword>